<dbReference type="EMBL" id="GEDC01018336">
    <property type="protein sequence ID" value="JAS18962.1"/>
    <property type="molecule type" value="Transcribed_RNA"/>
</dbReference>
<evidence type="ECO:0008006" key="3">
    <source>
        <dbReference type="Google" id="ProtNLM"/>
    </source>
</evidence>
<dbReference type="InterPro" id="IPR012674">
    <property type="entry name" value="Calycin"/>
</dbReference>
<protein>
    <recommendedName>
        <fullName evidence="3">Lipocalin/cytosolic fatty-acid binding domain-containing protein</fullName>
    </recommendedName>
</protein>
<evidence type="ECO:0000313" key="2">
    <source>
        <dbReference type="EMBL" id="JAS18962.1"/>
    </source>
</evidence>
<gene>
    <name evidence="2" type="ORF">g.44739</name>
</gene>
<reference evidence="2" key="1">
    <citation type="submission" date="2015-12" db="EMBL/GenBank/DDBJ databases">
        <title>De novo transcriptome assembly of four potential Pierce s Disease insect vectors from Arizona vineyards.</title>
        <authorList>
            <person name="Tassone E.E."/>
        </authorList>
    </citation>
    <scope>NUCLEOTIDE SEQUENCE</scope>
</reference>
<dbReference type="SUPFAM" id="SSF50814">
    <property type="entry name" value="Lipocalins"/>
    <property type="match status" value="1"/>
</dbReference>
<feature type="chain" id="PRO_5008580812" description="Lipocalin/cytosolic fatty-acid binding domain-containing protein" evidence="1">
    <location>
        <begin position="19"/>
        <end position="194"/>
    </location>
</feature>
<name>A0A1B6CZU0_9HEMI</name>
<sequence>TILYQTGLLFALCLCVSAFHTWPKDQSYLCKRPSTVNNFDWNKFSGPWLTAARDITKPEDEAFFSTATCANVNVWPSNSSWSINVLIGGEIPDITGPYYPLTPNKGLIRIYWTARKTYYNFAVTCTDYTSYAVAYLCGYTSDYSKTEFTLLLVRDIKEFDRIKNSADYRKCVAQTANNPVDKIIRVQHNQCTNY</sequence>
<evidence type="ECO:0000256" key="1">
    <source>
        <dbReference type="SAM" id="SignalP"/>
    </source>
</evidence>
<dbReference type="PROSITE" id="PS00213">
    <property type="entry name" value="LIPOCALIN"/>
    <property type="match status" value="1"/>
</dbReference>
<feature type="signal peptide" evidence="1">
    <location>
        <begin position="1"/>
        <end position="18"/>
    </location>
</feature>
<accession>A0A1B6CZU0</accession>
<dbReference type="AlphaFoldDB" id="A0A1B6CZU0"/>
<dbReference type="InterPro" id="IPR022272">
    <property type="entry name" value="Lipocalin_CS"/>
</dbReference>
<keyword evidence="1" id="KW-0732">Signal</keyword>
<dbReference type="Gene3D" id="2.40.128.20">
    <property type="match status" value="1"/>
</dbReference>
<feature type="non-terminal residue" evidence="2">
    <location>
        <position position="1"/>
    </location>
</feature>
<organism evidence="2">
    <name type="scientific">Clastoptera arizonana</name>
    <name type="common">Arizona spittle bug</name>
    <dbReference type="NCBI Taxonomy" id="38151"/>
    <lineage>
        <taxon>Eukaryota</taxon>
        <taxon>Metazoa</taxon>
        <taxon>Ecdysozoa</taxon>
        <taxon>Arthropoda</taxon>
        <taxon>Hexapoda</taxon>
        <taxon>Insecta</taxon>
        <taxon>Pterygota</taxon>
        <taxon>Neoptera</taxon>
        <taxon>Paraneoptera</taxon>
        <taxon>Hemiptera</taxon>
        <taxon>Auchenorrhyncha</taxon>
        <taxon>Cercopoidea</taxon>
        <taxon>Clastopteridae</taxon>
        <taxon>Clastoptera</taxon>
    </lineage>
</organism>
<proteinExistence type="predicted"/>